<dbReference type="EMBL" id="WUUL01000004">
    <property type="protein sequence ID" value="MXQ53518.1"/>
    <property type="molecule type" value="Genomic_DNA"/>
</dbReference>
<dbReference type="AlphaFoldDB" id="A0A6I4VST2"/>
<evidence type="ECO:0000313" key="2">
    <source>
        <dbReference type="Proteomes" id="UP000430692"/>
    </source>
</evidence>
<accession>A0A6I4VST2</accession>
<evidence type="ECO:0000313" key="1">
    <source>
        <dbReference type="EMBL" id="MXQ53518.1"/>
    </source>
</evidence>
<protein>
    <submittedName>
        <fullName evidence="1">Uncharacterized protein</fullName>
    </submittedName>
</protein>
<proteinExistence type="predicted"/>
<comment type="caution">
    <text evidence="1">The sequence shown here is derived from an EMBL/GenBank/DDBJ whole genome shotgun (WGS) entry which is preliminary data.</text>
</comment>
<organism evidence="1 2">
    <name type="scientific">Shimazuella alba</name>
    <dbReference type="NCBI Taxonomy" id="2690964"/>
    <lineage>
        <taxon>Bacteria</taxon>
        <taxon>Bacillati</taxon>
        <taxon>Bacillota</taxon>
        <taxon>Bacilli</taxon>
        <taxon>Bacillales</taxon>
        <taxon>Thermoactinomycetaceae</taxon>
        <taxon>Shimazuella</taxon>
    </lineage>
</organism>
<sequence>MSEKTTFTNEMKKRLMRHIPTEFPRGDWKTGVDTLEFITTLLGTTQKKWLIPVPNHLTKLIWDCPNQVKGEYTLHYLWDLGYGRADAIHLPDGKWLVIYQDKKLNKGKFYCVLV</sequence>
<keyword evidence="2" id="KW-1185">Reference proteome</keyword>
<dbReference type="RefSeq" id="WP_160800879.1">
    <property type="nucleotide sequence ID" value="NZ_WUUL01000004.1"/>
</dbReference>
<name>A0A6I4VST2_9BACL</name>
<dbReference type="Proteomes" id="UP000430692">
    <property type="component" value="Unassembled WGS sequence"/>
</dbReference>
<reference evidence="1 2" key="1">
    <citation type="submission" date="2019-12" db="EMBL/GenBank/DDBJ databases">
        <title>Whole-genome analyses of novel actinobacteria.</title>
        <authorList>
            <person name="Sahin N."/>
            <person name="Saygin H."/>
        </authorList>
    </citation>
    <scope>NUCLEOTIDE SEQUENCE [LARGE SCALE GENOMIC DNA]</scope>
    <source>
        <strain evidence="1 2">KC615</strain>
    </source>
</reference>
<gene>
    <name evidence="1" type="ORF">GSM42_07200</name>
</gene>